<sequence>MTLQLQETKEEDYMPTPFVPEVQKVEDTGANTLPTRSRRGQSRRGRQRRDFQRDILPGLASLSRHEVTEDLQTFGGLMRATGHHWTSGLTRRNGSRNGGARGDGELWWKPS</sequence>
<proteinExistence type="predicted"/>
<evidence type="ECO:0000313" key="2">
    <source>
        <dbReference type="EMBL" id="KAL0420958.1"/>
    </source>
</evidence>
<gene>
    <name evidence="2" type="ORF">Slati_3118700</name>
</gene>
<accession>A0AAW2UVR1</accession>
<dbReference type="PANTHER" id="PTHR33167:SF4">
    <property type="entry name" value="TRANSCRIPTION FACTOR, PUTATIVE (DUF863)-RELATED"/>
    <property type="match status" value="1"/>
</dbReference>
<organism evidence="2">
    <name type="scientific">Sesamum latifolium</name>
    <dbReference type="NCBI Taxonomy" id="2727402"/>
    <lineage>
        <taxon>Eukaryota</taxon>
        <taxon>Viridiplantae</taxon>
        <taxon>Streptophyta</taxon>
        <taxon>Embryophyta</taxon>
        <taxon>Tracheophyta</taxon>
        <taxon>Spermatophyta</taxon>
        <taxon>Magnoliopsida</taxon>
        <taxon>eudicotyledons</taxon>
        <taxon>Gunneridae</taxon>
        <taxon>Pentapetalae</taxon>
        <taxon>asterids</taxon>
        <taxon>lamiids</taxon>
        <taxon>Lamiales</taxon>
        <taxon>Pedaliaceae</taxon>
        <taxon>Sesamum</taxon>
    </lineage>
</organism>
<dbReference type="EMBL" id="JACGWN010000011">
    <property type="protein sequence ID" value="KAL0420958.1"/>
    <property type="molecule type" value="Genomic_DNA"/>
</dbReference>
<feature type="compositionally biased region" description="Basic and acidic residues" evidence="1">
    <location>
        <begin position="102"/>
        <end position="111"/>
    </location>
</feature>
<feature type="region of interest" description="Disordered" evidence="1">
    <location>
        <begin position="85"/>
        <end position="111"/>
    </location>
</feature>
<feature type="compositionally biased region" description="Basic residues" evidence="1">
    <location>
        <begin position="36"/>
        <end position="47"/>
    </location>
</feature>
<comment type="caution">
    <text evidence="2">The sequence shown here is derived from an EMBL/GenBank/DDBJ whole genome shotgun (WGS) entry which is preliminary data.</text>
</comment>
<dbReference type="PANTHER" id="PTHR33167">
    <property type="entry name" value="TRANSCRIPTION FACTOR, PUTATIVE (DUF863)-RELATED"/>
    <property type="match status" value="1"/>
</dbReference>
<dbReference type="InterPro" id="IPR008581">
    <property type="entry name" value="DUF863_pln"/>
</dbReference>
<protein>
    <submittedName>
        <fullName evidence="2">Uncharacterized protein</fullName>
    </submittedName>
</protein>
<evidence type="ECO:0000256" key="1">
    <source>
        <dbReference type="SAM" id="MobiDB-lite"/>
    </source>
</evidence>
<dbReference type="AlphaFoldDB" id="A0AAW2UVR1"/>
<feature type="region of interest" description="Disordered" evidence="1">
    <location>
        <begin position="1"/>
        <end position="56"/>
    </location>
</feature>
<name>A0AAW2UVR1_9LAMI</name>
<dbReference type="Pfam" id="PF05904">
    <property type="entry name" value="DUF863"/>
    <property type="match status" value="1"/>
</dbReference>
<reference evidence="2" key="1">
    <citation type="submission" date="2020-06" db="EMBL/GenBank/DDBJ databases">
        <authorList>
            <person name="Li T."/>
            <person name="Hu X."/>
            <person name="Zhang T."/>
            <person name="Song X."/>
            <person name="Zhang H."/>
            <person name="Dai N."/>
            <person name="Sheng W."/>
            <person name="Hou X."/>
            <person name="Wei L."/>
        </authorList>
    </citation>
    <scope>NUCLEOTIDE SEQUENCE</scope>
    <source>
        <strain evidence="2">KEN1</strain>
        <tissue evidence="2">Leaf</tissue>
    </source>
</reference>
<reference evidence="2" key="2">
    <citation type="journal article" date="2024" name="Plant">
        <title>Genomic evolution and insights into agronomic trait innovations of Sesamum species.</title>
        <authorList>
            <person name="Miao H."/>
            <person name="Wang L."/>
            <person name="Qu L."/>
            <person name="Liu H."/>
            <person name="Sun Y."/>
            <person name="Le M."/>
            <person name="Wang Q."/>
            <person name="Wei S."/>
            <person name="Zheng Y."/>
            <person name="Lin W."/>
            <person name="Duan Y."/>
            <person name="Cao H."/>
            <person name="Xiong S."/>
            <person name="Wang X."/>
            <person name="Wei L."/>
            <person name="Li C."/>
            <person name="Ma Q."/>
            <person name="Ju M."/>
            <person name="Zhao R."/>
            <person name="Li G."/>
            <person name="Mu C."/>
            <person name="Tian Q."/>
            <person name="Mei H."/>
            <person name="Zhang T."/>
            <person name="Gao T."/>
            <person name="Zhang H."/>
        </authorList>
    </citation>
    <scope>NUCLEOTIDE SEQUENCE</scope>
    <source>
        <strain evidence="2">KEN1</strain>
    </source>
</reference>